<dbReference type="EMBL" id="LSBH01000001">
    <property type="protein sequence ID" value="OAQ87605.1"/>
    <property type="molecule type" value="Genomic_DNA"/>
</dbReference>
<dbReference type="SUPFAM" id="SSF110083">
    <property type="entry name" value="Peptidylarginine deiminase Pad4, middle domain"/>
    <property type="match status" value="1"/>
</dbReference>
<dbReference type="Proteomes" id="UP000078240">
    <property type="component" value="Unassembled WGS sequence"/>
</dbReference>
<dbReference type="AlphaFoldDB" id="A0A179HBB8"/>
<comment type="caution">
    <text evidence="2">The sequence shown here is derived from an EMBL/GenBank/DDBJ whole genome shotgun (WGS) entry which is preliminary data.</text>
</comment>
<dbReference type="GO" id="GO:0005737">
    <property type="term" value="C:cytoplasm"/>
    <property type="evidence" value="ECO:0007669"/>
    <property type="project" value="InterPro"/>
</dbReference>
<dbReference type="SUPFAM" id="SSF55909">
    <property type="entry name" value="Pentein"/>
    <property type="match status" value="1"/>
</dbReference>
<dbReference type="Pfam" id="PF03068">
    <property type="entry name" value="PAD"/>
    <property type="match status" value="1"/>
</dbReference>
<evidence type="ECO:0000313" key="2">
    <source>
        <dbReference type="EMBL" id="OAQ87605.1"/>
    </source>
</evidence>
<evidence type="ECO:0000313" key="3">
    <source>
        <dbReference type="Proteomes" id="UP000078240"/>
    </source>
</evidence>
<dbReference type="InterPro" id="IPR036556">
    <property type="entry name" value="PAD_central_sf"/>
</dbReference>
<feature type="domain" description="Protein-arginine deiminase C-terminal" evidence="1">
    <location>
        <begin position="212"/>
        <end position="293"/>
    </location>
</feature>
<dbReference type="Gene3D" id="3.75.10.10">
    <property type="entry name" value="L-arginine/glycine Amidinotransferase, Chain A"/>
    <property type="match status" value="1"/>
</dbReference>
<dbReference type="InterPro" id="IPR013530">
    <property type="entry name" value="PAD_C"/>
</dbReference>
<name>A0A179HBB8_PURLI</name>
<dbReference type="PANTHER" id="PTHR10837">
    <property type="entry name" value="PEPTIDYLARGININE DEIMINASE"/>
    <property type="match status" value="1"/>
</dbReference>
<reference evidence="2 3" key="1">
    <citation type="submission" date="2016-01" db="EMBL/GenBank/DDBJ databases">
        <title>Biosynthesis of antibiotic leucinostatins and their inhibition on Phytophthora in bio-control Purpureocillium lilacinum.</title>
        <authorList>
            <person name="Wang G."/>
            <person name="Liu Z."/>
            <person name="Lin R."/>
            <person name="Li E."/>
            <person name="Mao Z."/>
            <person name="Ling J."/>
            <person name="Yin W."/>
            <person name="Xie B."/>
        </authorList>
    </citation>
    <scope>NUCLEOTIDE SEQUENCE [LARGE SCALE GENOMIC DNA]</scope>
    <source>
        <strain evidence="2">PLBJ-1</strain>
    </source>
</reference>
<organism evidence="2 3">
    <name type="scientific">Purpureocillium lilacinum</name>
    <name type="common">Paecilomyces lilacinus</name>
    <dbReference type="NCBI Taxonomy" id="33203"/>
    <lineage>
        <taxon>Eukaryota</taxon>
        <taxon>Fungi</taxon>
        <taxon>Dikarya</taxon>
        <taxon>Ascomycota</taxon>
        <taxon>Pezizomycotina</taxon>
        <taxon>Sordariomycetes</taxon>
        <taxon>Hypocreomycetidae</taxon>
        <taxon>Hypocreales</taxon>
        <taxon>Ophiocordycipitaceae</taxon>
        <taxon>Purpureocillium</taxon>
    </lineage>
</organism>
<dbReference type="GO" id="GO:0005509">
    <property type="term" value="F:calcium ion binding"/>
    <property type="evidence" value="ECO:0007669"/>
    <property type="project" value="InterPro"/>
</dbReference>
<accession>A0A179HBB8</accession>
<dbReference type="GO" id="GO:0004668">
    <property type="term" value="F:protein-arginine deiminase activity"/>
    <property type="evidence" value="ECO:0007669"/>
    <property type="project" value="InterPro"/>
</dbReference>
<sequence length="302" mass="32823">MRVIQLTNEVMNTQIPAPSEFHVLSFSRNDESTLTSTLFLSGISCALKVTIVGDTNRDGIVDTTGDADLKGRDTWTDQAGAIFLANIGDTNRRCSSKVRGVKSLIAMLDTCNDASGNEQRNPKYLAPPRTLPVQGLSVEAVGSIRVTDEAVAQNERIFHRVGQGWIYASPNHIFTSEDLRKGLKLGVDARDPRLLSARGDDGESYLDDWPGVVAFYPAAINGVVLSNTAYLAPNPWCPVINGRDILAESVTAAYAAGGFDVLYVDDYFLAHAHSGDVHCLTNTIRKVSGKWWQRGDPGARKV</sequence>
<protein>
    <submittedName>
        <fullName evidence="2">Protein-arginine deiminase (PAD) domain-containing protein</fullName>
    </submittedName>
</protein>
<evidence type="ECO:0000259" key="1">
    <source>
        <dbReference type="Pfam" id="PF03068"/>
    </source>
</evidence>
<gene>
    <name evidence="2" type="ORF">VFPBJ_01645</name>
</gene>
<dbReference type="PANTHER" id="PTHR10837:SF8">
    <property type="entry name" value="PROTEIN-ARGININE DEIMINASE"/>
    <property type="match status" value="1"/>
</dbReference>
<proteinExistence type="predicted"/>
<dbReference type="InterPro" id="IPR004303">
    <property type="entry name" value="PAD"/>
</dbReference>